<sequence length="277" mass="32018">MRFGQAQKQKFGTKNGSYSIVTRREYVDSQITLTDYEAELVINHFGASNLHVGNVRSDRLTSSKSFKLYPDGRNINLNIVYPKPEKTELRLYISSGAGFKPEGGRVWFMFVLDDELWIGDMSELEWRMESSVLKMDEFDAVYQEGLDESREIKIQNLKKRDIYARDRNIALKSMELSEFKCEFDSSHDLFLSRFSGKPYLEAHHLIPMGVQQEFATSLDIVDNVCCLCPNCHRAVHHAEKNLARDILNTLADNKDVLDRFSLDVNDLYSFYAVEEIQ</sequence>
<dbReference type="RefSeq" id="WP_128384749.1">
    <property type="nucleotide sequence ID" value="NZ_CP035033.1"/>
</dbReference>
<evidence type="ECO:0000313" key="1">
    <source>
        <dbReference type="EMBL" id="QAB15192.1"/>
    </source>
</evidence>
<accession>A0A410H2Q2</accession>
<gene>
    <name evidence="1" type="ORF">EPV75_05680</name>
</gene>
<dbReference type="EMBL" id="CP035033">
    <property type="protein sequence ID" value="QAB15192.1"/>
    <property type="molecule type" value="Genomic_DNA"/>
</dbReference>
<dbReference type="Proteomes" id="UP000285478">
    <property type="component" value="Chromosome"/>
</dbReference>
<keyword evidence="2" id="KW-1185">Reference proteome</keyword>
<proteinExistence type="predicted"/>
<organism evidence="1 2">
    <name type="scientific">Hydrogenovibrio thermophilus</name>
    <dbReference type="NCBI Taxonomy" id="265883"/>
    <lineage>
        <taxon>Bacteria</taxon>
        <taxon>Pseudomonadati</taxon>
        <taxon>Pseudomonadota</taxon>
        <taxon>Gammaproteobacteria</taxon>
        <taxon>Thiotrichales</taxon>
        <taxon>Piscirickettsiaceae</taxon>
        <taxon>Hydrogenovibrio</taxon>
    </lineage>
</organism>
<name>A0A410H2Q2_9GAMM</name>
<dbReference type="KEGG" id="htr:EPV75_05680"/>
<dbReference type="AlphaFoldDB" id="A0A410H2Q2"/>
<dbReference type="InterPro" id="IPR003615">
    <property type="entry name" value="HNH_nuc"/>
</dbReference>
<evidence type="ECO:0000313" key="2">
    <source>
        <dbReference type="Proteomes" id="UP000285478"/>
    </source>
</evidence>
<protein>
    <recommendedName>
        <fullName evidence="3">HNH domain-containing protein</fullName>
    </recommendedName>
</protein>
<evidence type="ECO:0008006" key="3">
    <source>
        <dbReference type="Google" id="ProtNLM"/>
    </source>
</evidence>
<reference evidence="1 2" key="1">
    <citation type="journal article" date="2018" name="Environ. Microbiol.">
        <title>Genomes of ubiquitous marine and hypersaline Hydrogenovibrio, Thiomicrorhabdus and Thiomicrospira spp. encode a diversity of mechanisms to sustain chemolithoautotrophy in heterogeneous environments.</title>
        <authorList>
            <person name="Scott K.M."/>
            <person name="Williams J."/>
            <person name="Porter C.M.B."/>
            <person name="Russel S."/>
            <person name="Harmer T.L."/>
            <person name="Paul J.H."/>
            <person name="Antonen K.M."/>
            <person name="Bridges M.K."/>
            <person name="Camper G.J."/>
            <person name="Campla C.K."/>
            <person name="Casella L.G."/>
            <person name="Chase E."/>
            <person name="Conrad J.W."/>
            <person name="Cruz M.C."/>
            <person name="Dunlap D.S."/>
            <person name="Duran L."/>
            <person name="Fahsbender E.M."/>
            <person name="Goldsmith D.B."/>
            <person name="Keeley R.F."/>
            <person name="Kondoff M.R."/>
            <person name="Kussy B.I."/>
            <person name="Lane M.K."/>
            <person name="Lawler S."/>
            <person name="Leigh B.A."/>
            <person name="Lewis C."/>
            <person name="Lostal L.M."/>
            <person name="Marking D."/>
            <person name="Mancera P.A."/>
            <person name="McClenthan E.C."/>
            <person name="McIntyre E.A."/>
            <person name="Mine J.A."/>
            <person name="Modi S."/>
            <person name="Moore B.D."/>
            <person name="Morgan W.A."/>
            <person name="Nelson K.M."/>
            <person name="Nguyen K.N."/>
            <person name="Ogburn N."/>
            <person name="Parrino D.G."/>
            <person name="Pedapudi A.D."/>
            <person name="Pelham R.P."/>
            <person name="Preece A.M."/>
            <person name="Rampersad E.A."/>
            <person name="Richardson J.C."/>
            <person name="Rodgers C.M."/>
            <person name="Schaffer B.L."/>
            <person name="Sheridan N.E."/>
            <person name="Solone M.R."/>
            <person name="Staley Z.R."/>
            <person name="Tabuchi M."/>
            <person name="Waide R.J."/>
            <person name="Wanjugi P.W."/>
            <person name="Young S."/>
            <person name="Clum A."/>
            <person name="Daum C."/>
            <person name="Huntemann M."/>
            <person name="Ivanova N."/>
            <person name="Kyrpides N."/>
            <person name="Mikhailova N."/>
            <person name="Palaniappan K."/>
            <person name="Pillay M."/>
            <person name="Reddy T.B.K."/>
            <person name="Shapiro N."/>
            <person name="Stamatis D."/>
            <person name="Varghese N."/>
            <person name="Woyke T."/>
            <person name="Boden R."/>
            <person name="Freyermuth S.K."/>
            <person name="Kerfeld C.A."/>
        </authorList>
    </citation>
    <scope>NUCLEOTIDE SEQUENCE [LARGE SCALE GENOMIC DNA]</scope>
    <source>
        <strain evidence="1 2">JR-2</strain>
    </source>
</reference>
<dbReference type="CDD" id="cd00085">
    <property type="entry name" value="HNHc"/>
    <property type="match status" value="1"/>
</dbReference>